<dbReference type="InterPro" id="IPR050141">
    <property type="entry name" value="GCL_type2/YbdK_subfam"/>
</dbReference>
<dbReference type="GO" id="GO:0004357">
    <property type="term" value="F:glutamate-cysteine ligase activity"/>
    <property type="evidence" value="ECO:0007669"/>
    <property type="project" value="UniProtKB-EC"/>
</dbReference>
<dbReference type="PANTHER" id="PTHR36510">
    <property type="entry name" value="GLUTAMATE--CYSTEINE LIGASE 2-RELATED"/>
    <property type="match status" value="1"/>
</dbReference>
<comment type="function">
    <text evidence="5">ATP-dependent carboxylate-amine ligase which exhibits weak glutamate--cysteine ligase activity.</text>
</comment>
<comment type="caution">
    <text evidence="6">The sequence shown here is derived from an EMBL/GenBank/DDBJ whole genome shotgun (WGS) entry which is preliminary data.</text>
</comment>
<dbReference type="AlphaFoldDB" id="A0A918AVE9"/>
<organism evidence="6 7">
    <name type="scientific">Saccharothrix coeruleofusca</name>
    <dbReference type="NCBI Taxonomy" id="33919"/>
    <lineage>
        <taxon>Bacteria</taxon>
        <taxon>Bacillati</taxon>
        <taxon>Actinomycetota</taxon>
        <taxon>Actinomycetes</taxon>
        <taxon>Pseudonocardiales</taxon>
        <taxon>Pseudonocardiaceae</taxon>
        <taxon>Saccharothrix</taxon>
    </lineage>
</organism>
<dbReference type="SUPFAM" id="SSF55931">
    <property type="entry name" value="Glutamine synthetase/guanido kinase"/>
    <property type="match status" value="1"/>
</dbReference>
<comment type="catalytic activity">
    <reaction evidence="4 5">
        <text>L-cysteine + L-glutamate + ATP = gamma-L-glutamyl-L-cysteine + ADP + phosphate + H(+)</text>
        <dbReference type="Rhea" id="RHEA:13285"/>
        <dbReference type="ChEBI" id="CHEBI:15378"/>
        <dbReference type="ChEBI" id="CHEBI:29985"/>
        <dbReference type="ChEBI" id="CHEBI:30616"/>
        <dbReference type="ChEBI" id="CHEBI:35235"/>
        <dbReference type="ChEBI" id="CHEBI:43474"/>
        <dbReference type="ChEBI" id="CHEBI:58173"/>
        <dbReference type="ChEBI" id="CHEBI:456216"/>
        <dbReference type="EC" id="6.3.2.2"/>
    </reaction>
</comment>
<dbReference type="PANTHER" id="PTHR36510:SF1">
    <property type="entry name" value="GLUTAMATE--CYSTEINE LIGASE 2-RELATED"/>
    <property type="match status" value="1"/>
</dbReference>
<proteinExistence type="inferred from homology"/>
<dbReference type="EC" id="6.3.2.2" evidence="5"/>
<dbReference type="RefSeq" id="WP_189227207.1">
    <property type="nucleotide sequence ID" value="NZ_BMRG01000022.1"/>
</dbReference>
<comment type="similarity">
    <text evidence="5">Belongs to the glutamate--cysteine ligase type 2 family. YbdK subfamily.</text>
</comment>
<evidence type="ECO:0000256" key="3">
    <source>
        <dbReference type="ARBA" id="ARBA00022840"/>
    </source>
</evidence>
<gene>
    <name evidence="6" type="primary">ybdK</name>
    <name evidence="6" type="ORF">GCM10010185_65440</name>
</gene>
<evidence type="ECO:0000256" key="2">
    <source>
        <dbReference type="ARBA" id="ARBA00022741"/>
    </source>
</evidence>
<evidence type="ECO:0000313" key="6">
    <source>
        <dbReference type="EMBL" id="GGP82212.1"/>
    </source>
</evidence>
<evidence type="ECO:0000256" key="1">
    <source>
        <dbReference type="ARBA" id="ARBA00022598"/>
    </source>
</evidence>
<dbReference type="Gene3D" id="3.30.590.20">
    <property type="match status" value="1"/>
</dbReference>
<evidence type="ECO:0000313" key="7">
    <source>
        <dbReference type="Proteomes" id="UP000639606"/>
    </source>
</evidence>
<keyword evidence="2 5" id="KW-0547">Nucleotide-binding</keyword>
<keyword evidence="7" id="KW-1185">Reference proteome</keyword>
<dbReference type="HAMAP" id="MF_01609">
    <property type="entry name" value="Glu_cys_ligase_2"/>
    <property type="match status" value="1"/>
</dbReference>
<dbReference type="InterPro" id="IPR006336">
    <property type="entry name" value="GCS2"/>
</dbReference>
<sequence>MGATVGVEEEFLLVDAGTRRTTPRARAVLSRVRGRALPPGGQAHGEMLTSQLEFASGVCGDLAELREQLTAGRAALAEAAAAEGARLVSSGTPVLGGAAPISPGERFDLITDLYREQVTDYQCCGCHVHVGVPDRDTAVAVVNHLRPWLPTLLALSVNSPFEHGRDTGYGSWRMMHQARFPGSGVTPRFTSAADHDERVARLVDCGVLADASMTFWLARPSPRYPTVEVRAADAAATVDEAVLQAGLTRALVETALADLAEGREAGDFDEQVLAAAVWSAARYGLDGPAVDPWRGVRVPATDLVRALLDHVAPVLDPALRAPALVGGEGARRQRRAAAADGPAAAVDALAAAFLGADVITPTGRAHRGTSG</sequence>
<protein>
    <recommendedName>
        <fullName evidence="5">Putative glutamate--cysteine ligase 2</fullName>
        <ecNumber evidence="5">6.3.2.2</ecNumber>
    </recommendedName>
    <alternativeName>
        <fullName evidence="5">Gamma-glutamylcysteine synthetase 2</fullName>
        <shortName evidence="5">GCS 2</shortName>
        <shortName evidence="5">Gamma-GCS 2</shortName>
    </alternativeName>
</protein>
<dbReference type="GO" id="GO:0005524">
    <property type="term" value="F:ATP binding"/>
    <property type="evidence" value="ECO:0007669"/>
    <property type="project" value="UniProtKB-KW"/>
</dbReference>
<dbReference type="InterPro" id="IPR014746">
    <property type="entry name" value="Gln_synth/guanido_kin_cat_dom"/>
</dbReference>
<dbReference type="InterPro" id="IPR011793">
    <property type="entry name" value="YbdK"/>
</dbReference>
<dbReference type="NCBIfam" id="TIGR02050">
    <property type="entry name" value="gshA_cyan_rel"/>
    <property type="match status" value="1"/>
</dbReference>
<dbReference type="Proteomes" id="UP000639606">
    <property type="component" value="Unassembled WGS sequence"/>
</dbReference>
<evidence type="ECO:0000256" key="5">
    <source>
        <dbReference type="HAMAP-Rule" id="MF_01609"/>
    </source>
</evidence>
<reference evidence="6" key="2">
    <citation type="submission" date="2020-09" db="EMBL/GenBank/DDBJ databases">
        <authorList>
            <person name="Sun Q."/>
            <person name="Ohkuma M."/>
        </authorList>
    </citation>
    <scope>NUCLEOTIDE SEQUENCE</scope>
    <source>
        <strain evidence="6">JCM 3313</strain>
    </source>
</reference>
<evidence type="ECO:0000256" key="4">
    <source>
        <dbReference type="ARBA" id="ARBA00048819"/>
    </source>
</evidence>
<reference evidence="6" key="1">
    <citation type="journal article" date="2014" name="Int. J. Syst. Evol. Microbiol.">
        <title>Complete genome sequence of Corynebacterium casei LMG S-19264T (=DSM 44701T), isolated from a smear-ripened cheese.</title>
        <authorList>
            <consortium name="US DOE Joint Genome Institute (JGI-PGF)"/>
            <person name="Walter F."/>
            <person name="Albersmeier A."/>
            <person name="Kalinowski J."/>
            <person name="Ruckert C."/>
        </authorList>
    </citation>
    <scope>NUCLEOTIDE SEQUENCE</scope>
    <source>
        <strain evidence="6">JCM 3313</strain>
    </source>
</reference>
<keyword evidence="3 5" id="KW-0067">ATP-binding</keyword>
<name>A0A918AVE9_9PSEU</name>
<accession>A0A918AVE9</accession>
<dbReference type="EMBL" id="BMRG01000022">
    <property type="protein sequence ID" value="GGP82212.1"/>
    <property type="molecule type" value="Genomic_DNA"/>
</dbReference>
<keyword evidence="1 5" id="KW-0436">Ligase</keyword>
<dbReference type="Pfam" id="PF04107">
    <property type="entry name" value="GCS2"/>
    <property type="match status" value="1"/>
</dbReference>
<dbReference type="GO" id="GO:0042398">
    <property type="term" value="P:modified amino acid biosynthetic process"/>
    <property type="evidence" value="ECO:0007669"/>
    <property type="project" value="InterPro"/>
</dbReference>
<dbReference type="NCBIfam" id="NF010041">
    <property type="entry name" value="PRK13517.1-1"/>
    <property type="match status" value="1"/>
</dbReference>